<proteinExistence type="predicted"/>
<dbReference type="RefSeq" id="WP_159522486.1">
    <property type="nucleotide sequence ID" value="NZ_CP053642.1"/>
</dbReference>
<dbReference type="KEGG" id="amam:HPC72_09390"/>
<dbReference type="EMBL" id="CP053642">
    <property type="protein sequence ID" value="QKD80394.1"/>
    <property type="molecule type" value="Genomic_DNA"/>
</dbReference>
<organism evidence="1 2">
    <name type="scientific">Actinomyces marmotae</name>
    <dbReference type="NCBI Taxonomy" id="2737173"/>
    <lineage>
        <taxon>Bacteria</taxon>
        <taxon>Bacillati</taxon>
        <taxon>Actinomycetota</taxon>
        <taxon>Actinomycetes</taxon>
        <taxon>Actinomycetales</taxon>
        <taxon>Actinomycetaceae</taxon>
        <taxon>Actinomyces</taxon>
    </lineage>
</organism>
<protein>
    <submittedName>
        <fullName evidence="1">Antitoxin</fullName>
    </submittedName>
</protein>
<dbReference type="InterPro" id="IPR028037">
    <property type="entry name" value="Antitoxin_Rv0909/MT0933"/>
</dbReference>
<evidence type="ECO:0000313" key="1">
    <source>
        <dbReference type="EMBL" id="QKD80394.1"/>
    </source>
</evidence>
<keyword evidence="2" id="KW-1185">Reference proteome</keyword>
<evidence type="ECO:0000313" key="2">
    <source>
        <dbReference type="Proteomes" id="UP000504752"/>
    </source>
</evidence>
<name>A0A6M8B1A4_9ACTO</name>
<sequence length="74" mass="7327">MGIDDLKDKAGDLAGKAGDLAHKAGDALKSDKAEAVSDKVLGAAAGAAKKVTGGKFDEKIDSAVEAADSKIGNE</sequence>
<dbReference type="Proteomes" id="UP000504752">
    <property type="component" value="Chromosome"/>
</dbReference>
<dbReference type="AlphaFoldDB" id="A0A6M8B1A4"/>
<accession>A0A6M8B1A4</accession>
<reference evidence="1 2" key="1">
    <citation type="submission" date="2020-05" db="EMBL/GenBank/DDBJ databases">
        <title>Actinomyces sp. zg-325.</title>
        <authorList>
            <person name="Yang C."/>
        </authorList>
    </citation>
    <scope>NUCLEOTIDE SEQUENCE [LARGE SCALE GENOMIC DNA]</scope>
    <source>
        <strain evidence="2">zg-325</strain>
    </source>
</reference>
<dbReference type="Pfam" id="PF14013">
    <property type="entry name" value="MT0933_antitox"/>
    <property type="match status" value="1"/>
</dbReference>
<gene>
    <name evidence="1" type="ORF">HPC72_09390</name>
</gene>